<dbReference type="EMBL" id="BMNC01000003">
    <property type="protein sequence ID" value="GGM87722.1"/>
    <property type="molecule type" value="Genomic_DNA"/>
</dbReference>
<dbReference type="Pfam" id="PF03631">
    <property type="entry name" value="Virul_fac_BrkB"/>
    <property type="match status" value="1"/>
</dbReference>
<reference evidence="8" key="1">
    <citation type="journal article" date="2019" name="Int. J. Syst. Evol. Microbiol.">
        <title>The Global Catalogue of Microorganisms (GCM) 10K type strain sequencing project: providing services to taxonomists for standard genome sequencing and annotation.</title>
        <authorList>
            <consortium name="The Broad Institute Genomics Platform"/>
            <consortium name="The Broad Institute Genome Sequencing Center for Infectious Disease"/>
            <person name="Wu L."/>
            <person name="Ma J."/>
        </authorList>
    </citation>
    <scope>NUCLEOTIDE SEQUENCE [LARGE SCALE GENOMIC DNA]</scope>
    <source>
        <strain evidence="8">CGMCC 4.7319</strain>
    </source>
</reference>
<evidence type="ECO:0000313" key="8">
    <source>
        <dbReference type="Proteomes" id="UP000597656"/>
    </source>
</evidence>
<proteinExistence type="predicted"/>
<feature type="transmembrane region" description="Helical" evidence="6">
    <location>
        <begin position="23"/>
        <end position="46"/>
    </location>
</feature>
<organism evidence="7 8">
    <name type="scientific">Lentzea pudingi</name>
    <dbReference type="NCBI Taxonomy" id="1789439"/>
    <lineage>
        <taxon>Bacteria</taxon>
        <taxon>Bacillati</taxon>
        <taxon>Actinomycetota</taxon>
        <taxon>Actinomycetes</taxon>
        <taxon>Pseudonocardiales</taxon>
        <taxon>Pseudonocardiaceae</taxon>
        <taxon>Lentzea</taxon>
    </lineage>
</organism>
<feature type="transmembrane region" description="Helical" evidence="6">
    <location>
        <begin position="201"/>
        <end position="224"/>
    </location>
</feature>
<accession>A0ABQ2HQB4</accession>
<protein>
    <submittedName>
        <fullName evidence="7">Uncharacterized protein</fullName>
    </submittedName>
</protein>
<name>A0ABQ2HQB4_9PSEU</name>
<dbReference type="InterPro" id="IPR017039">
    <property type="entry name" value="Virul_fac_BrkB"/>
</dbReference>
<keyword evidence="3 6" id="KW-0812">Transmembrane</keyword>
<evidence type="ECO:0000256" key="1">
    <source>
        <dbReference type="ARBA" id="ARBA00004651"/>
    </source>
</evidence>
<evidence type="ECO:0000256" key="4">
    <source>
        <dbReference type="ARBA" id="ARBA00022989"/>
    </source>
</evidence>
<gene>
    <name evidence="7" type="ORF">GCM10011609_25470</name>
</gene>
<feature type="transmembrane region" description="Helical" evidence="6">
    <location>
        <begin position="163"/>
        <end position="189"/>
    </location>
</feature>
<sequence length="274" mass="28454">MVIMGVLRAVTADVRGSLRGRDLVLWAAGLTFYAGLGLVPMLLLALRGAALLFGPAFVLDSARILGGSMPSAHDPTEALVTLAEAAVNASWPVLAAALIPATLYGEGLRRGLGQVAHRPVSKWTGQAGRVGFLPVLVVAPLLLALPLRFTADVAPLYEAGGWSVVWGVVLSFHLDLVPVCVAVALVFAFAGPVTLSVRSAVLSGVAVGAVLTGFLHGFLLFLAIPLDWSIPFGGLPAVGTVAALGLWLFALHIILLLGYRTTLSVRDVLGRSDS</sequence>
<keyword evidence="5 6" id="KW-0472">Membrane</keyword>
<evidence type="ECO:0000256" key="3">
    <source>
        <dbReference type="ARBA" id="ARBA00022692"/>
    </source>
</evidence>
<evidence type="ECO:0000256" key="5">
    <source>
        <dbReference type="ARBA" id="ARBA00023136"/>
    </source>
</evidence>
<keyword evidence="8" id="KW-1185">Reference proteome</keyword>
<evidence type="ECO:0000256" key="6">
    <source>
        <dbReference type="SAM" id="Phobius"/>
    </source>
</evidence>
<comment type="subcellular location">
    <subcellularLocation>
        <location evidence="1">Cell membrane</location>
        <topology evidence="1">Multi-pass membrane protein</topology>
    </subcellularLocation>
</comment>
<keyword evidence="4 6" id="KW-1133">Transmembrane helix</keyword>
<evidence type="ECO:0000313" key="7">
    <source>
        <dbReference type="EMBL" id="GGM87722.1"/>
    </source>
</evidence>
<dbReference type="Proteomes" id="UP000597656">
    <property type="component" value="Unassembled WGS sequence"/>
</dbReference>
<comment type="caution">
    <text evidence="7">The sequence shown here is derived from an EMBL/GenBank/DDBJ whole genome shotgun (WGS) entry which is preliminary data.</text>
</comment>
<feature type="transmembrane region" description="Helical" evidence="6">
    <location>
        <begin position="130"/>
        <end position="151"/>
    </location>
</feature>
<evidence type="ECO:0000256" key="2">
    <source>
        <dbReference type="ARBA" id="ARBA00022475"/>
    </source>
</evidence>
<feature type="transmembrane region" description="Helical" evidence="6">
    <location>
        <begin position="236"/>
        <end position="259"/>
    </location>
</feature>
<keyword evidence="2" id="KW-1003">Cell membrane</keyword>